<feature type="transmembrane region" description="Helical" evidence="8">
    <location>
        <begin position="185"/>
        <end position="209"/>
    </location>
</feature>
<evidence type="ECO:0000259" key="10">
    <source>
        <dbReference type="PROSITE" id="PS50928"/>
    </source>
</evidence>
<evidence type="ECO:0000256" key="3">
    <source>
        <dbReference type="ARBA" id="ARBA00022475"/>
    </source>
</evidence>
<dbReference type="InterPro" id="IPR035906">
    <property type="entry name" value="MetI-like_sf"/>
</dbReference>
<dbReference type="AlphaFoldDB" id="A0A0B2AMG2"/>
<dbReference type="EMBL" id="JTDL01000076">
    <property type="protein sequence ID" value="KHL04551.1"/>
    <property type="molecule type" value="Genomic_DNA"/>
</dbReference>
<keyword evidence="12" id="KW-1185">Reference proteome</keyword>
<comment type="subcellular location">
    <subcellularLocation>
        <location evidence="1 8">Cell membrane</location>
        <topology evidence="1 8">Multi-pass membrane protein</topology>
    </subcellularLocation>
</comment>
<evidence type="ECO:0000256" key="1">
    <source>
        <dbReference type="ARBA" id="ARBA00004651"/>
    </source>
</evidence>
<dbReference type="RefSeq" id="WP_043120566.1">
    <property type="nucleotide sequence ID" value="NZ_JTDL01000076.1"/>
</dbReference>
<comment type="similarity">
    <text evidence="8">Belongs to the binding-protein-dependent transport system permease family.</text>
</comment>
<dbReference type="STRING" id="1338436.LK10_04700"/>
<evidence type="ECO:0000313" key="12">
    <source>
        <dbReference type="Proteomes" id="UP000030982"/>
    </source>
</evidence>
<feature type="region of interest" description="Disordered" evidence="9">
    <location>
        <begin position="220"/>
        <end position="241"/>
    </location>
</feature>
<dbReference type="GO" id="GO:0006865">
    <property type="term" value="P:amino acid transport"/>
    <property type="evidence" value="ECO:0007669"/>
    <property type="project" value="UniProtKB-KW"/>
</dbReference>
<gene>
    <name evidence="11" type="ORF">LK10_04700</name>
</gene>
<dbReference type="SUPFAM" id="SSF161098">
    <property type="entry name" value="MetI-like"/>
    <property type="match status" value="1"/>
</dbReference>
<evidence type="ECO:0000256" key="8">
    <source>
        <dbReference type="RuleBase" id="RU363032"/>
    </source>
</evidence>
<feature type="transmembrane region" description="Helical" evidence="8">
    <location>
        <begin position="21"/>
        <end position="41"/>
    </location>
</feature>
<dbReference type="GO" id="GO:0022857">
    <property type="term" value="F:transmembrane transporter activity"/>
    <property type="evidence" value="ECO:0007669"/>
    <property type="project" value="InterPro"/>
</dbReference>
<dbReference type="Proteomes" id="UP000030982">
    <property type="component" value="Unassembled WGS sequence"/>
</dbReference>
<evidence type="ECO:0000256" key="2">
    <source>
        <dbReference type="ARBA" id="ARBA00022448"/>
    </source>
</evidence>
<keyword evidence="5" id="KW-0029">Amino-acid transport</keyword>
<keyword evidence="6 8" id="KW-1133">Transmembrane helix</keyword>
<feature type="transmembrane region" description="Helical" evidence="8">
    <location>
        <begin position="68"/>
        <end position="87"/>
    </location>
</feature>
<dbReference type="Gene3D" id="1.10.3720.10">
    <property type="entry name" value="MetI-like"/>
    <property type="match status" value="1"/>
</dbReference>
<dbReference type="PANTHER" id="PTHR30614">
    <property type="entry name" value="MEMBRANE COMPONENT OF AMINO ACID ABC TRANSPORTER"/>
    <property type="match status" value="1"/>
</dbReference>
<accession>A0A0B2AMG2</accession>
<name>A0A0B2AMG2_9MICC</name>
<comment type="caution">
    <text evidence="11">The sequence shown here is derived from an EMBL/GenBank/DDBJ whole genome shotgun (WGS) entry which is preliminary data.</text>
</comment>
<keyword evidence="4 8" id="KW-0812">Transmembrane</keyword>
<feature type="domain" description="ABC transmembrane type-1" evidence="10">
    <location>
        <begin position="15"/>
        <end position="202"/>
    </location>
</feature>
<dbReference type="Pfam" id="PF00528">
    <property type="entry name" value="BPD_transp_1"/>
    <property type="match status" value="1"/>
</dbReference>
<dbReference type="InterPro" id="IPR043429">
    <property type="entry name" value="ArtM/GltK/GlnP/TcyL/YhdX-like"/>
</dbReference>
<dbReference type="GO" id="GO:0043190">
    <property type="term" value="C:ATP-binding cassette (ABC) transporter complex"/>
    <property type="evidence" value="ECO:0007669"/>
    <property type="project" value="InterPro"/>
</dbReference>
<evidence type="ECO:0000256" key="4">
    <source>
        <dbReference type="ARBA" id="ARBA00022692"/>
    </source>
</evidence>
<keyword evidence="2 8" id="KW-0813">Transport</keyword>
<dbReference type="NCBIfam" id="TIGR03004">
    <property type="entry name" value="ectoine_ehuC"/>
    <property type="match status" value="1"/>
</dbReference>
<proteinExistence type="inferred from homology"/>
<evidence type="ECO:0000313" key="11">
    <source>
        <dbReference type="EMBL" id="KHL04551.1"/>
    </source>
</evidence>
<evidence type="ECO:0000256" key="5">
    <source>
        <dbReference type="ARBA" id="ARBA00022970"/>
    </source>
</evidence>
<reference evidence="11 12" key="1">
    <citation type="submission" date="2014-09" db="EMBL/GenBank/DDBJ databases">
        <title>Genome sequence of Sinomonas sp. MUSC 117.</title>
        <authorList>
            <person name="Lee L.-H."/>
        </authorList>
    </citation>
    <scope>NUCLEOTIDE SEQUENCE [LARGE SCALE GENOMIC DNA]</scope>
    <source>
        <strain evidence="11 12">MUSC 117</strain>
    </source>
</reference>
<evidence type="ECO:0000256" key="6">
    <source>
        <dbReference type="ARBA" id="ARBA00022989"/>
    </source>
</evidence>
<dbReference type="InterPro" id="IPR000515">
    <property type="entry name" value="MetI-like"/>
</dbReference>
<evidence type="ECO:0000256" key="9">
    <source>
        <dbReference type="SAM" id="MobiDB-lite"/>
    </source>
</evidence>
<dbReference type="InterPro" id="IPR014342">
    <property type="entry name" value="Ectoine_EhuC"/>
</dbReference>
<dbReference type="PROSITE" id="PS50928">
    <property type="entry name" value="ABC_TM1"/>
    <property type="match status" value="1"/>
</dbReference>
<organism evidence="11 12">
    <name type="scientific">Sinomonas humi</name>
    <dbReference type="NCBI Taxonomy" id="1338436"/>
    <lineage>
        <taxon>Bacteria</taxon>
        <taxon>Bacillati</taxon>
        <taxon>Actinomycetota</taxon>
        <taxon>Actinomycetes</taxon>
        <taxon>Micrococcales</taxon>
        <taxon>Micrococcaceae</taxon>
        <taxon>Sinomonas</taxon>
    </lineage>
</organism>
<evidence type="ECO:0000256" key="7">
    <source>
        <dbReference type="ARBA" id="ARBA00023136"/>
    </source>
</evidence>
<protein>
    <submittedName>
        <fullName evidence="11">Amino acid ABC transporter permease</fullName>
    </submittedName>
</protein>
<dbReference type="OrthoDB" id="92598at2"/>
<keyword evidence="7 8" id="KW-0472">Membrane</keyword>
<dbReference type="NCBIfam" id="TIGR01726">
    <property type="entry name" value="HEQRo_perm_3TM"/>
    <property type="match status" value="1"/>
</dbReference>
<dbReference type="InterPro" id="IPR010065">
    <property type="entry name" value="AA_ABC_transptr_permease_3TM"/>
</dbReference>
<keyword evidence="3" id="KW-1003">Cell membrane</keyword>
<dbReference type="CDD" id="cd06261">
    <property type="entry name" value="TM_PBP2"/>
    <property type="match status" value="1"/>
</dbReference>
<dbReference type="PANTHER" id="PTHR30614:SF0">
    <property type="entry name" value="L-CYSTINE TRANSPORT SYSTEM PERMEASE PROTEIN TCYL"/>
    <property type="match status" value="1"/>
</dbReference>
<sequence length="241" mass="26333">MNDFGYFLTVLLRGLVPTVELFLLGAVMGTVISFLVGLSLLHRSVITRLLARIYVEGWRGTSEVVQMFWVYFAVPVLIGFQLVPLWAGALVLGLNTGAYGAEIVRGAVQSVDRAQYEACVALNLTRAQRMTRIILPQAVPEMIPPFNNLYIAVLKGTALASLINVTEMTYQANQVLVVSYPGQTLAIFMMMLVMYLVLSILITAGMRVLERKAARMLGKKGTRPSRSASALRPVAGIGGPR</sequence>